<gene>
    <name evidence="1" type="ORF">DPMN_065214</name>
</gene>
<proteinExistence type="predicted"/>
<protein>
    <submittedName>
        <fullName evidence="1">Uncharacterized protein</fullName>
    </submittedName>
</protein>
<dbReference type="Proteomes" id="UP000828390">
    <property type="component" value="Unassembled WGS sequence"/>
</dbReference>
<evidence type="ECO:0000313" key="2">
    <source>
        <dbReference type="Proteomes" id="UP000828390"/>
    </source>
</evidence>
<keyword evidence="2" id="KW-1185">Reference proteome</keyword>
<reference evidence="1" key="1">
    <citation type="journal article" date="2019" name="bioRxiv">
        <title>The Genome of the Zebra Mussel, Dreissena polymorpha: A Resource for Invasive Species Research.</title>
        <authorList>
            <person name="McCartney M.A."/>
            <person name="Auch B."/>
            <person name="Kono T."/>
            <person name="Mallez S."/>
            <person name="Zhang Y."/>
            <person name="Obille A."/>
            <person name="Becker A."/>
            <person name="Abrahante J.E."/>
            <person name="Garbe J."/>
            <person name="Badalamenti J.P."/>
            <person name="Herman A."/>
            <person name="Mangelson H."/>
            <person name="Liachko I."/>
            <person name="Sullivan S."/>
            <person name="Sone E.D."/>
            <person name="Koren S."/>
            <person name="Silverstein K.A.T."/>
            <person name="Beckman K.B."/>
            <person name="Gohl D.M."/>
        </authorList>
    </citation>
    <scope>NUCLEOTIDE SEQUENCE</scope>
    <source>
        <strain evidence="1">Duluth1</strain>
        <tissue evidence="1">Whole animal</tissue>
    </source>
</reference>
<organism evidence="1 2">
    <name type="scientific">Dreissena polymorpha</name>
    <name type="common">Zebra mussel</name>
    <name type="synonym">Mytilus polymorpha</name>
    <dbReference type="NCBI Taxonomy" id="45954"/>
    <lineage>
        <taxon>Eukaryota</taxon>
        <taxon>Metazoa</taxon>
        <taxon>Spiralia</taxon>
        <taxon>Lophotrochozoa</taxon>
        <taxon>Mollusca</taxon>
        <taxon>Bivalvia</taxon>
        <taxon>Autobranchia</taxon>
        <taxon>Heteroconchia</taxon>
        <taxon>Euheterodonta</taxon>
        <taxon>Imparidentia</taxon>
        <taxon>Neoheterodontei</taxon>
        <taxon>Myida</taxon>
        <taxon>Dreissenoidea</taxon>
        <taxon>Dreissenidae</taxon>
        <taxon>Dreissena</taxon>
    </lineage>
</organism>
<name>A0A9D4CDN7_DREPO</name>
<accession>A0A9D4CDN7</accession>
<dbReference type="AlphaFoldDB" id="A0A9D4CDN7"/>
<reference evidence="1" key="2">
    <citation type="submission" date="2020-11" db="EMBL/GenBank/DDBJ databases">
        <authorList>
            <person name="McCartney M.A."/>
            <person name="Auch B."/>
            <person name="Kono T."/>
            <person name="Mallez S."/>
            <person name="Becker A."/>
            <person name="Gohl D.M."/>
            <person name="Silverstein K.A.T."/>
            <person name="Koren S."/>
            <person name="Bechman K.B."/>
            <person name="Herman A."/>
            <person name="Abrahante J.E."/>
            <person name="Garbe J."/>
        </authorList>
    </citation>
    <scope>NUCLEOTIDE SEQUENCE</scope>
    <source>
        <strain evidence="1">Duluth1</strain>
        <tissue evidence="1">Whole animal</tissue>
    </source>
</reference>
<sequence length="81" mass="8972">MKSTTIVNSYRRTGLVPVSEPSETPVDEDDEDVADDDIPLASQAAALWTTTMDQYVDMDIDIPATENIDEDDIINDLIGQR</sequence>
<comment type="caution">
    <text evidence="1">The sequence shown here is derived from an EMBL/GenBank/DDBJ whole genome shotgun (WGS) entry which is preliminary data.</text>
</comment>
<dbReference type="EMBL" id="JAIWYP010000013">
    <property type="protein sequence ID" value="KAH3722258.1"/>
    <property type="molecule type" value="Genomic_DNA"/>
</dbReference>
<evidence type="ECO:0000313" key="1">
    <source>
        <dbReference type="EMBL" id="KAH3722258.1"/>
    </source>
</evidence>